<gene>
    <name evidence="2" type="ORF">RN001_001639</name>
</gene>
<protein>
    <recommendedName>
        <fullName evidence="1">DUF4806 domain-containing protein</fullName>
    </recommendedName>
</protein>
<sequence length="210" mass="23905">MESRRKQLLKLALKDKFGAFITTKADDSEKYLVKIISGLTYEVQELTKLVGRLETSILLNQRNSNTLHQNADAERENDIINILPARSKEDFERLEEKMESTDSFNLLVDILYLVGEDNYKTAIYACLKKLFTSEVAQLYSGQGKSRYGKKKLSFGALKICDALKKAIRKRFPSVTDTELRERIGTFLCTVKDRDGAAAENPQRIKIELTA</sequence>
<dbReference type="Pfam" id="PF16064">
    <property type="entry name" value="DUF4806"/>
    <property type="match status" value="1"/>
</dbReference>
<dbReference type="InterPro" id="IPR032071">
    <property type="entry name" value="DUF4806"/>
</dbReference>
<evidence type="ECO:0000313" key="2">
    <source>
        <dbReference type="EMBL" id="KAK4885368.1"/>
    </source>
</evidence>
<keyword evidence="3" id="KW-1185">Reference proteome</keyword>
<dbReference type="Proteomes" id="UP001353858">
    <property type="component" value="Unassembled WGS sequence"/>
</dbReference>
<proteinExistence type="predicted"/>
<dbReference type="EMBL" id="JARPUR010000001">
    <property type="protein sequence ID" value="KAK4885368.1"/>
    <property type="molecule type" value="Genomic_DNA"/>
</dbReference>
<organism evidence="2 3">
    <name type="scientific">Aquatica leii</name>
    <dbReference type="NCBI Taxonomy" id="1421715"/>
    <lineage>
        <taxon>Eukaryota</taxon>
        <taxon>Metazoa</taxon>
        <taxon>Ecdysozoa</taxon>
        <taxon>Arthropoda</taxon>
        <taxon>Hexapoda</taxon>
        <taxon>Insecta</taxon>
        <taxon>Pterygota</taxon>
        <taxon>Neoptera</taxon>
        <taxon>Endopterygota</taxon>
        <taxon>Coleoptera</taxon>
        <taxon>Polyphaga</taxon>
        <taxon>Elateriformia</taxon>
        <taxon>Elateroidea</taxon>
        <taxon>Lampyridae</taxon>
        <taxon>Luciolinae</taxon>
        <taxon>Aquatica</taxon>
    </lineage>
</organism>
<dbReference type="AlphaFoldDB" id="A0AAN7PGG4"/>
<evidence type="ECO:0000259" key="1">
    <source>
        <dbReference type="Pfam" id="PF16064"/>
    </source>
</evidence>
<comment type="caution">
    <text evidence="2">The sequence shown here is derived from an EMBL/GenBank/DDBJ whole genome shotgun (WGS) entry which is preliminary data.</text>
</comment>
<reference evidence="3" key="1">
    <citation type="submission" date="2023-01" db="EMBL/GenBank/DDBJ databases">
        <title>Key to firefly adult light organ development and bioluminescence: homeobox transcription factors regulate luciferase expression and transportation to peroxisome.</title>
        <authorList>
            <person name="Fu X."/>
        </authorList>
    </citation>
    <scope>NUCLEOTIDE SEQUENCE [LARGE SCALE GENOMIC DNA]</scope>
</reference>
<name>A0AAN7PGG4_9COLE</name>
<evidence type="ECO:0000313" key="3">
    <source>
        <dbReference type="Proteomes" id="UP001353858"/>
    </source>
</evidence>
<feature type="domain" description="DUF4806" evidence="1">
    <location>
        <begin position="83"/>
        <end position="158"/>
    </location>
</feature>
<accession>A0AAN7PGG4</accession>